<dbReference type="InterPro" id="IPR052664">
    <property type="entry name" value="BTB-MATH_domain_protein"/>
</dbReference>
<dbReference type="SUPFAM" id="SSF49599">
    <property type="entry name" value="TRAF domain-like"/>
    <property type="match status" value="1"/>
</dbReference>
<accession>A0A2G5VBA4</accession>
<evidence type="ECO:0000259" key="2">
    <source>
        <dbReference type="PROSITE" id="PS50097"/>
    </source>
</evidence>
<dbReference type="PANTHER" id="PTHR22743:SF165">
    <property type="entry name" value="BTB AND MATH DOMAIN CONTAINING-RELATED"/>
    <property type="match status" value="1"/>
</dbReference>
<dbReference type="Pfam" id="PF00917">
    <property type="entry name" value="MATH"/>
    <property type="match status" value="1"/>
</dbReference>
<dbReference type="EMBL" id="PDUG01000002">
    <property type="protein sequence ID" value="PIC48951.1"/>
    <property type="molecule type" value="Genomic_DNA"/>
</dbReference>
<organism evidence="3 4">
    <name type="scientific">Caenorhabditis nigoni</name>
    <dbReference type="NCBI Taxonomy" id="1611254"/>
    <lineage>
        <taxon>Eukaryota</taxon>
        <taxon>Metazoa</taxon>
        <taxon>Ecdysozoa</taxon>
        <taxon>Nematoda</taxon>
        <taxon>Chromadorea</taxon>
        <taxon>Rhabditida</taxon>
        <taxon>Rhabditina</taxon>
        <taxon>Rhabditomorpha</taxon>
        <taxon>Rhabditoidea</taxon>
        <taxon>Rhabditidae</taxon>
        <taxon>Peloderinae</taxon>
        <taxon>Caenorhabditis</taxon>
    </lineage>
</organism>
<dbReference type="Gene3D" id="2.60.210.10">
    <property type="entry name" value="Apoptosis, Tumor Necrosis Factor Receptor Associated Protein 2, Chain A"/>
    <property type="match status" value="1"/>
</dbReference>
<sequence>MDSNNEKIGEDPKPDSQSEKSEILEKLNSHKRKFDEIAEKLQSMEKSILKIPKLDEIPKSAKKFVLKHVFENVANFEEGELYSSERKEHFNANWYMEIKCFQNYIELFVDCEPVDSITNEWSIETKLDYRLLGYNGFNVTKSVNYCFEAIDPWISLEFMEWEDYLIDDNLTVEVDVEILKMDGIEKKRKDCSMNHKKTSPMLFWWCRTPNSMSRKWFDLFFSFFPRLSIFLQYLAAQSSFFKTLFLGNFSESKKSEIPLTGIEPEDFQCFLEFIYVECPISDSTVEAILLIADMYDAPTAIRRCENFLLNDSKKEFKKKLQISTQYRLETLKAQCLSKINKIDDVRELLPGDLSDLDPLVSHIILQKCVSSQ</sequence>
<dbReference type="AlphaFoldDB" id="A0A2G5VBA4"/>
<feature type="region of interest" description="Disordered" evidence="1">
    <location>
        <begin position="1"/>
        <end position="24"/>
    </location>
</feature>
<dbReference type="InterPro" id="IPR008974">
    <property type="entry name" value="TRAF-like"/>
</dbReference>
<dbReference type="PANTHER" id="PTHR22743">
    <property type="entry name" value="MEPRIN/TRAF-LIKE MATH FAMILY-C.ELEGANS"/>
    <property type="match status" value="1"/>
</dbReference>
<keyword evidence="4" id="KW-1185">Reference proteome</keyword>
<dbReference type="PROSITE" id="PS50097">
    <property type="entry name" value="BTB"/>
    <property type="match status" value="1"/>
</dbReference>
<dbReference type="InterPro" id="IPR002083">
    <property type="entry name" value="MATH/TRAF_dom"/>
</dbReference>
<protein>
    <recommendedName>
        <fullName evidence="2">BTB domain-containing protein</fullName>
    </recommendedName>
</protein>
<comment type="caution">
    <text evidence="3">The sequence shown here is derived from an EMBL/GenBank/DDBJ whole genome shotgun (WGS) entry which is preliminary data.</text>
</comment>
<dbReference type="CDD" id="cd00121">
    <property type="entry name" value="MATH"/>
    <property type="match status" value="1"/>
</dbReference>
<feature type="domain" description="BTB" evidence="2">
    <location>
        <begin position="233"/>
        <end position="275"/>
    </location>
</feature>
<dbReference type="SUPFAM" id="SSF54695">
    <property type="entry name" value="POZ domain"/>
    <property type="match status" value="1"/>
</dbReference>
<evidence type="ECO:0000313" key="4">
    <source>
        <dbReference type="Proteomes" id="UP000230233"/>
    </source>
</evidence>
<reference evidence="4" key="1">
    <citation type="submission" date="2017-10" db="EMBL/GenBank/DDBJ databases">
        <title>Rapid genome shrinkage in a self-fertile nematode reveals novel sperm competition proteins.</title>
        <authorList>
            <person name="Yin D."/>
            <person name="Schwarz E.M."/>
            <person name="Thomas C.G."/>
            <person name="Felde R.L."/>
            <person name="Korf I.F."/>
            <person name="Cutter A.D."/>
            <person name="Schartner C.M."/>
            <person name="Ralston E.J."/>
            <person name="Meyer B.J."/>
            <person name="Haag E.S."/>
        </authorList>
    </citation>
    <scope>NUCLEOTIDE SEQUENCE [LARGE SCALE GENOMIC DNA]</scope>
    <source>
        <strain evidence="4">JU1422</strain>
    </source>
</reference>
<dbReference type="CDD" id="cd18186">
    <property type="entry name" value="BTB_POZ_ZBTB_KLHL-like"/>
    <property type="match status" value="1"/>
</dbReference>
<name>A0A2G5VBA4_9PELO</name>
<gene>
    <name evidence="3" type="primary">Cnig_chr_II.g7735</name>
    <name evidence="3" type="ORF">B9Z55_007735</name>
</gene>
<dbReference type="Pfam" id="PF00651">
    <property type="entry name" value="BTB"/>
    <property type="match status" value="1"/>
</dbReference>
<dbReference type="Proteomes" id="UP000230233">
    <property type="component" value="Chromosome II"/>
</dbReference>
<dbReference type="Gene3D" id="3.30.710.10">
    <property type="entry name" value="Potassium Channel Kv1.1, Chain A"/>
    <property type="match status" value="1"/>
</dbReference>
<dbReference type="SMART" id="SM00225">
    <property type="entry name" value="BTB"/>
    <property type="match status" value="1"/>
</dbReference>
<dbReference type="InterPro" id="IPR000210">
    <property type="entry name" value="BTB/POZ_dom"/>
</dbReference>
<evidence type="ECO:0000256" key="1">
    <source>
        <dbReference type="SAM" id="MobiDB-lite"/>
    </source>
</evidence>
<evidence type="ECO:0000313" key="3">
    <source>
        <dbReference type="EMBL" id="PIC48951.1"/>
    </source>
</evidence>
<dbReference type="InterPro" id="IPR011333">
    <property type="entry name" value="SKP1/BTB/POZ_sf"/>
</dbReference>
<proteinExistence type="predicted"/>
<dbReference type="SMART" id="SM00061">
    <property type="entry name" value="MATH"/>
    <property type="match status" value="1"/>
</dbReference>